<gene>
    <name evidence="3" type="ORF">TeGR_g1214</name>
</gene>
<evidence type="ECO:0000313" key="3">
    <source>
        <dbReference type="EMBL" id="GMI39231.1"/>
    </source>
</evidence>
<proteinExistence type="predicted"/>
<dbReference type="InterPro" id="IPR036013">
    <property type="entry name" value="Band_7/SPFH_dom_sf"/>
</dbReference>
<dbReference type="PANTHER" id="PTHR42911">
    <property type="entry name" value="MODULATOR OF FTSH PROTEASE HFLC"/>
    <property type="match status" value="1"/>
</dbReference>
<evidence type="ECO:0000259" key="2">
    <source>
        <dbReference type="Pfam" id="PF01145"/>
    </source>
</evidence>
<protein>
    <recommendedName>
        <fullName evidence="2">Band 7 domain-containing protein</fullName>
    </recommendedName>
</protein>
<dbReference type="Gene3D" id="3.30.479.30">
    <property type="entry name" value="Band 7 domain"/>
    <property type="match status" value="1"/>
</dbReference>
<feature type="transmembrane region" description="Helical" evidence="1">
    <location>
        <begin position="12"/>
        <end position="31"/>
    </location>
</feature>
<sequence length="302" mass="33169">MVEFVGRAACGVGLIVAIVSAFLLGFSFYVIEPNYVGVDYNHVTQQIDTVKLYESGRHFMGVGHEVIVFPTTQQTRDLGSQQGRSKDGLSVSFHCNYQFEYLRSINDLSQLYLEYKGVHADTFDYYAACKIRDVLSGFTAFEVIQKREQLSKEMMEAVKAELSEKGATVTALQLLTIDLPTKFMDAIEETIVAEQNVEKATFDFKKSKITGDTERLTAVIDGDLMIVTAEAEATSIANKAAADAAAIGVQLASEKAAYKSLFDSISGTLTDFTVAELVAYINTDSITGSQAKEIFVNMDQKV</sequence>
<dbReference type="PANTHER" id="PTHR42911:SF2">
    <property type="entry name" value="PROHIBITIN FAMILY PROTEIN"/>
    <property type="match status" value="1"/>
</dbReference>
<organism evidence="3 4">
    <name type="scientific">Tetraparma gracilis</name>
    <dbReference type="NCBI Taxonomy" id="2962635"/>
    <lineage>
        <taxon>Eukaryota</taxon>
        <taxon>Sar</taxon>
        <taxon>Stramenopiles</taxon>
        <taxon>Ochrophyta</taxon>
        <taxon>Bolidophyceae</taxon>
        <taxon>Parmales</taxon>
        <taxon>Triparmaceae</taxon>
        <taxon>Tetraparma</taxon>
    </lineage>
</organism>
<keyword evidence="1" id="KW-0472">Membrane</keyword>
<dbReference type="SUPFAM" id="SSF117892">
    <property type="entry name" value="Band 7/SPFH domain"/>
    <property type="match status" value="1"/>
</dbReference>
<keyword evidence="4" id="KW-1185">Reference proteome</keyword>
<keyword evidence="1" id="KW-1133">Transmembrane helix</keyword>
<dbReference type="EMBL" id="BRYB01003593">
    <property type="protein sequence ID" value="GMI39231.1"/>
    <property type="molecule type" value="Genomic_DNA"/>
</dbReference>
<dbReference type="InterPro" id="IPR001107">
    <property type="entry name" value="Band_7"/>
</dbReference>
<feature type="domain" description="Band 7" evidence="2">
    <location>
        <begin position="30"/>
        <end position="197"/>
    </location>
</feature>
<evidence type="ECO:0000256" key="1">
    <source>
        <dbReference type="SAM" id="Phobius"/>
    </source>
</evidence>
<accession>A0ABQ6N388</accession>
<dbReference type="Proteomes" id="UP001165060">
    <property type="component" value="Unassembled WGS sequence"/>
</dbReference>
<keyword evidence="1" id="KW-0812">Transmembrane</keyword>
<reference evidence="3 4" key="1">
    <citation type="journal article" date="2023" name="Commun. Biol.">
        <title>Genome analysis of Parmales, the sister group of diatoms, reveals the evolutionary specialization of diatoms from phago-mixotrophs to photoautotrophs.</title>
        <authorList>
            <person name="Ban H."/>
            <person name="Sato S."/>
            <person name="Yoshikawa S."/>
            <person name="Yamada K."/>
            <person name="Nakamura Y."/>
            <person name="Ichinomiya M."/>
            <person name="Sato N."/>
            <person name="Blanc-Mathieu R."/>
            <person name="Endo H."/>
            <person name="Kuwata A."/>
            <person name="Ogata H."/>
        </authorList>
    </citation>
    <scope>NUCLEOTIDE SEQUENCE [LARGE SCALE GENOMIC DNA]</scope>
</reference>
<name>A0ABQ6N388_9STRA</name>
<dbReference type="Pfam" id="PF01145">
    <property type="entry name" value="Band_7"/>
    <property type="match status" value="1"/>
</dbReference>
<evidence type="ECO:0000313" key="4">
    <source>
        <dbReference type="Proteomes" id="UP001165060"/>
    </source>
</evidence>
<comment type="caution">
    <text evidence="3">The sequence shown here is derived from an EMBL/GenBank/DDBJ whole genome shotgun (WGS) entry which is preliminary data.</text>
</comment>